<accession>A0ABX3FTZ9</accession>
<protein>
    <submittedName>
        <fullName evidence="1">Uncharacterized protein</fullName>
    </submittedName>
</protein>
<name>A0ABX3FTZ9_9ACTN</name>
<dbReference type="Proteomes" id="UP000187151">
    <property type="component" value="Unassembled WGS sequence"/>
</dbReference>
<reference evidence="1 2" key="1">
    <citation type="submission" date="2016-01" db="EMBL/GenBank/DDBJ databases">
        <title>Streptomyces amritsarensis strain MTCC 11845 genome sequencing and assembly.</title>
        <authorList>
            <person name="Sharma D."/>
            <person name="Nair G.R."/>
            <person name="Kaur G."/>
            <person name="Manhas R.K."/>
            <person name="Mayilraj S."/>
        </authorList>
    </citation>
    <scope>NUCLEOTIDE SEQUENCE [LARGE SCALE GENOMIC DNA]</scope>
    <source>
        <strain evidence="1 2">MTCC 11845</strain>
    </source>
</reference>
<proteinExistence type="predicted"/>
<dbReference type="RefSeq" id="WP_030854120.1">
    <property type="nucleotide sequence ID" value="NZ_MQUR01000103.1"/>
</dbReference>
<dbReference type="EMBL" id="MQUR01000103">
    <property type="protein sequence ID" value="OLZ55066.1"/>
    <property type="molecule type" value="Genomic_DNA"/>
</dbReference>
<organism evidence="1 2">
    <name type="scientific">Streptomyces amritsarensis</name>
    <dbReference type="NCBI Taxonomy" id="681158"/>
    <lineage>
        <taxon>Bacteria</taxon>
        <taxon>Bacillati</taxon>
        <taxon>Actinomycetota</taxon>
        <taxon>Actinomycetes</taxon>
        <taxon>Kitasatosporales</taxon>
        <taxon>Streptomycetaceae</taxon>
        <taxon>Streptomyces</taxon>
    </lineage>
</organism>
<comment type="caution">
    <text evidence="1">The sequence shown here is derived from an EMBL/GenBank/DDBJ whole genome shotgun (WGS) entry which is preliminary data.</text>
</comment>
<evidence type="ECO:0000313" key="2">
    <source>
        <dbReference type="Proteomes" id="UP000187151"/>
    </source>
</evidence>
<gene>
    <name evidence="1" type="ORF">AVW11_30345</name>
</gene>
<sequence length="96" mass="10057">MSWASWTTRGIFAGRDGVVTGEEGPVLTGELDIHTTWTEVEGLAHITVQYSGASDWLPLAGSPVPCPSEEASRSLHEAVINSVRAGATLPLSTGLP</sequence>
<keyword evidence="2" id="KW-1185">Reference proteome</keyword>
<evidence type="ECO:0000313" key="1">
    <source>
        <dbReference type="EMBL" id="OLZ55066.1"/>
    </source>
</evidence>